<protein>
    <submittedName>
        <fullName evidence="1">Uncharacterized protein</fullName>
    </submittedName>
</protein>
<evidence type="ECO:0000313" key="2">
    <source>
        <dbReference type="Proteomes" id="UP000464658"/>
    </source>
</evidence>
<organism evidence="1 2">
    <name type="scientific">Bacillus safensis</name>
    <dbReference type="NCBI Taxonomy" id="561879"/>
    <lineage>
        <taxon>Bacteria</taxon>
        <taxon>Bacillati</taxon>
        <taxon>Bacillota</taxon>
        <taxon>Bacilli</taxon>
        <taxon>Bacillales</taxon>
        <taxon>Bacillaceae</taxon>
        <taxon>Bacillus</taxon>
    </lineage>
</organism>
<dbReference type="AlphaFoldDB" id="A0A5S9MN46"/>
<name>A0A5S9MN46_BACIA</name>
<sequence length="90" mass="10933">MLSYYFYFFKGMYEMRRGNQDTAFHHLKLAEDKLDLVHDDIEKAEFHYKTGCLYYNIRSTLLSIHHLKDGFIYLRRRSMLCEKKNQSAVK</sequence>
<proteinExistence type="predicted"/>
<dbReference type="Gene3D" id="1.25.40.10">
    <property type="entry name" value="Tetratricopeptide repeat domain"/>
    <property type="match status" value="1"/>
</dbReference>
<gene>
    <name evidence="1" type="ORF">BsIDN1_67640</name>
</gene>
<accession>A0A5S9MN46</accession>
<dbReference type="Proteomes" id="UP000464658">
    <property type="component" value="Chromosome"/>
</dbReference>
<dbReference type="EMBL" id="AP021906">
    <property type="protein sequence ID" value="BBP93146.1"/>
    <property type="molecule type" value="Genomic_DNA"/>
</dbReference>
<reference evidence="1 2" key="1">
    <citation type="submission" date="2019-12" db="EMBL/GenBank/DDBJ databases">
        <title>Full genome sequence of a Bacillus safensis strain isolated from commercially available natto in Indonesia.</title>
        <authorList>
            <person name="Yoshida M."/>
            <person name="Uomi M."/>
            <person name="Waturangi D."/>
            <person name="Ekaputri J.J."/>
            <person name="Setiamarga D.H.E."/>
        </authorList>
    </citation>
    <scope>NUCLEOTIDE SEQUENCE [LARGE SCALE GENOMIC DNA]</scope>
    <source>
        <strain evidence="1 2">IDN1</strain>
    </source>
</reference>
<evidence type="ECO:0000313" key="1">
    <source>
        <dbReference type="EMBL" id="BBP93146.1"/>
    </source>
</evidence>
<dbReference type="InterPro" id="IPR011990">
    <property type="entry name" value="TPR-like_helical_dom_sf"/>
</dbReference>